<evidence type="ECO:0000256" key="1">
    <source>
        <dbReference type="SAM" id="MobiDB-lite"/>
    </source>
</evidence>
<feature type="region of interest" description="Disordered" evidence="1">
    <location>
        <begin position="956"/>
        <end position="1004"/>
    </location>
</feature>
<feature type="compositionally biased region" description="Pro residues" evidence="1">
    <location>
        <begin position="201"/>
        <end position="218"/>
    </location>
</feature>
<feature type="compositionally biased region" description="Low complexity" evidence="1">
    <location>
        <begin position="272"/>
        <end position="281"/>
    </location>
</feature>
<dbReference type="PANTHER" id="PTHR38700">
    <property type="entry name" value="YALI0E22418P"/>
    <property type="match status" value="1"/>
</dbReference>
<sequence length="1107" mass="121128">MAATNQANTIHFSPTPNVSRHHALRGKTDNAWVARLAVDDGWLPASATSSSITTDSSISNTGSWGERSGWRRSRSLSSLLDEMGEILPLVADEGGRGREDARQTTVGFNPIFELPPLQPLLLPQPLSLRKDEGNRARPKLVGTDDVNNKFRLAGHTPQDNLTEKLACLSRPSPAPAATALPGPVNGNGNSNKKIEIRSKPLPSPPSQQLPPSLPPSLPPLDTRNDDPETNQHETRCRHETPQLVRGEHEVARLGAETNGTLAEQRKPDCDVQQQTQQHLQLSAVPPLTPLSATSPMGFSPMLDRLFSSDRRRRKSKTSPTNTPDSTPRSQTTTSPISPSSSLSQWSFFLREKDVSQSAGQSPAQKIMPRHYIKAGGQTNIGARDSVTIVCRNDFVDVAITRETTAHDILVELKSLGQLAELSSGVIVEQYNALYLERPLRRQERLHDVVGSWSPESRNTLALSHDARQRDMKLDLEDAPKTREAPPGFCLQMYHQSSKRKWGKRHITLSENGKMIASKSPNPKHGDKDVVALCHLSDYDMYNPTEATMRRHLKPPKRYCYAMKSQERINTFLNTEKYVQYLCTEDPEIARKFRSHVQAWRNWHLAKSLLKEPENPPQITTVPSEPRRIVKEIGIGNGHKTRISVDESPYAIGAFKPLIDLDRFNKSIDDFGKDWAPADGAEKNDPSSAAAFPENSLLGAAYEERKQQLEYKPAAAAAGGRRTYPPTPATGESGGSGGSFAEHPKPILSTDRRPQSPDSVRSIPRDAVPGTSTGTRGRNEQVGWFASAAEHSRQQRSLIDQQQHPHQQQLYHQQSMPPQSLVQRRPSTSAGSRLMGGLGRSVSQRRPHPNSISGGSGPAPLHQQQQLYQPPNPQLRRPMRQQPQPLIDLSPEFHEAPQWSRENKGRAVKPQDGRPLVDLATGPALVSGAVRVEQPPKALIHRSEQLPTLMQRQQQGMGAMRPGTSSGQQQQPMVGLGRRGTVRSSAGAGGVRPGTSETVRSGGGVYPPAVGGVEFGRQRGMSLVGPGGVGGGGGFENNGLGIRMDSGPAGNGVGGGGGGYGQPQQPDPRVMQYVMQQQQLKEMELQRQQQQGNRMGRLRTTSGGSQPQ</sequence>
<evidence type="ECO:0000313" key="2">
    <source>
        <dbReference type="EMBL" id="KAK4179830.1"/>
    </source>
</evidence>
<keyword evidence="3" id="KW-1185">Reference proteome</keyword>
<proteinExistence type="predicted"/>
<feature type="compositionally biased region" description="Basic and acidic residues" evidence="1">
    <location>
        <begin position="741"/>
        <end position="754"/>
    </location>
</feature>
<accession>A0AAN7ABA0</accession>
<feature type="region of interest" description="Disordered" evidence="1">
    <location>
        <begin position="1047"/>
        <end position="1066"/>
    </location>
</feature>
<feature type="compositionally biased region" description="Low complexity" evidence="1">
    <location>
        <begin position="322"/>
        <end position="340"/>
    </location>
</feature>
<dbReference type="Proteomes" id="UP001302321">
    <property type="component" value="Unassembled WGS sequence"/>
</dbReference>
<feature type="compositionally biased region" description="Low complexity" evidence="1">
    <location>
        <begin position="800"/>
        <end position="818"/>
    </location>
</feature>
<dbReference type="InterPro" id="IPR011993">
    <property type="entry name" value="PH-like_dom_sf"/>
</dbReference>
<dbReference type="PANTHER" id="PTHR38700:SF1">
    <property type="entry name" value="PH DOMAIN-CONTAINING PROTEIN"/>
    <property type="match status" value="1"/>
</dbReference>
<gene>
    <name evidence="2" type="ORF">QBC36DRAFT_206105</name>
</gene>
<protein>
    <recommendedName>
        <fullName evidence="4">Ras-associating domain-containing protein</fullName>
    </recommendedName>
</protein>
<feature type="region of interest" description="Disordered" evidence="1">
    <location>
        <begin position="46"/>
        <end position="67"/>
    </location>
</feature>
<evidence type="ECO:0000313" key="3">
    <source>
        <dbReference type="Proteomes" id="UP001302321"/>
    </source>
</evidence>
<organism evidence="2 3">
    <name type="scientific">Triangularia setosa</name>
    <dbReference type="NCBI Taxonomy" id="2587417"/>
    <lineage>
        <taxon>Eukaryota</taxon>
        <taxon>Fungi</taxon>
        <taxon>Dikarya</taxon>
        <taxon>Ascomycota</taxon>
        <taxon>Pezizomycotina</taxon>
        <taxon>Sordariomycetes</taxon>
        <taxon>Sordariomycetidae</taxon>
        <taxon>Sordariales</taxon>
        <taxon>Podosporaceae</taxon>
        <taxon>Triangularia</taxon>
    </lineage>
</organism>
<feature type="region of interest" description="Disordered" evidence="1">
    <location>
        <begin position="1"/>
        <end position="23"/>
    </location>
</feature>
<dbReference type="EMBL" id="MU866109">
    <property type="protein sequence ID" value="KAK4179830.1"/>
    <property type="molecule type" value="Genomic_DNA"/>
</dbReference>
<feature type="compositionally biased region" description="Polar residues" evidence="1">
    <location>
        <begin position="819"/>
        <end position="830"/>
    </location>
</feature>
<feature type="compositionally biased region" description="Low complexity" evidence="1">
    <location>
        <begin position="1079"/>
        <end position="1090"/>
    </location>
</feature>
<feature type="compositionally biased region" description="Polar residues" evidence="1">
    <location>
        <begin position="1098"/>
        <end position="1107"/>
    </location>
</feature>
<feature type="region of interest" description="Disordered" evidence="1">
    <location>
        <begin position="1079"/>
        <end position="1107"/>
    </location>
</feature>
<feature type="compositionally biased region" description="Basic and acidic residues" evidence="1">
    <location>
        <begin position="222"/>
        <end position="248"/>
    </location>
</feature>
<feature type="compositionally biased region" description="Gly residues" evidence="1">
    <location>
        <begin position="1048"/>
        <end position="1060"/>
    </location>
</feature>
<evidence type="ECO:0008006" key="4">
    <source>
        <dbReference type="Google" id="ProtNLM"/>
    </source>
</evidence>
<feature type="compositionally biased region" description="Polar residues" evidence="1">
    <location>
        <begin position="962"/>
        <end position="971"/>
    </location>
</feature>
<dbReference type="Gene3D" id="3.10.20.90">
    <property type="entry name" value="Phosphatidylinositol 3-kinase Catalytic Subunit, Chain A, domain 1"/>
    <property type="match status" value="1"/>
</dbReference>
<feature type="compositionally biased region" description="Polar residues" evidence="1">
    <location>
        <begin position="1"/>
        <end position="18"/>
    </location>
</feature>
<dbReference type="Gene3D" id="2.30.29.30">
    <property type="entry name" value="Pleckstrin-homology domain (PH domain)/Phosphotyrosine-binding domain (PTB)"/>
    <property type="match status" value="1"/>
</dbReference>
<feature type="region of interest" description="Disordered" evidence="1">
    <location>
        <begin position="172"/>
        <end position="248"/>
    </location>
</feature>
<reference evidence="2" key="1">
    <citation type="journal article" date="2023" name="Mol. Phylogenet. Evol.">
        <title>Genome-scale phylogeny and comparative genomics of the fungal order Sordariales.</title>
        <authorList>
            <person name="Hensen N."/>
            <person name="Bonometti L."/>
            <person name="Westerberg I."/>
            <person name="Brannstrom I.O."/>
            <person name="Guillou S."/>
            <person name="Cros-Aarteil S."/>
            <person name="Calhoun S."/>
            <person name="Haridas S."/>
            <person name="Kuo A."/>
            <person name="Mondo S."/>
            <person name="Pangilinan J."/>
            <person name="Riley R."/>
            <person name="LaButti K."/>
            <person name="Andreopoulos B."/>
            <person name="Lipzen A."/>
            <person name="Chen C."/>
            <person name="Yan M."/>
            <person name="Daum C."/>
            <person name="Ng V."/>
            <person name="Clum A."/>
            <person name="Steindorff A."/>
            <person name="Ohm R.A."/>
            <person name="Martin F."/>
            <person name="Silar P."/>
            <person name="Natvig D.O."/>
            <person name="Lalanne C."/>
            <person name="Gautier V."/>
            <person name="Ament-Velasquez S.L."/>
            <person name="Kruys A."/>
            <person name="Hutchinson M.I."/>
            <person name="Powell A.J."/>
            <person name="Barry K."/>
            <person name="Miller A.N."/>
            <person name="Grigoriev I.V."/>
            <person name="Debuchy R."/>
            <person name="Gladieux P."/>
            <person name="Hiltunen Thoren M."/>
            <person name="Johannesson H."/>
        </authorList>
    </citation>
    <scope>NUCLEOTIDE SEQUENCE</scope>
    <source>
        <strain evidence="2">CBS 892.96</strain>
    </source>
</reference>
<dbReference type="AlphaFoldDB" id="A0AAN7ABA0"/>
<name>A0AAN7ABA0_9PEZI</name>
<feature type="region of interest" description="Disordered" evidence="1">
    <location>
        <begin position="713"/>
        <end position="878"/>
    </location>
</feature>
<feature type="region of interest" description="Disordered" evidence="1">
    <location>
        <begin position="264"/>
        <end position="340"/>
    </location>
</feature>
<feature type="compositionally biased region" description="Low complexity" evidence="1">
    <location>
        <begin position="857"/>
        <end position="878"/>
    </location>
</feature>
<comment type="caution">
    <text evidence="2">The sequence shown here is derived from an EMBL/GenBank/DDBJ whole genome shotgun (WGS) entry which is preliminary data.</text>
</comment>
<reference evidence="2" key="2">
    <citation type="submission" date="2023-05" db="EMBL/GenBank/DDBJ databases">
        <authorList>
            <consortium name="Lawrence Berkeley National Laboratory"/>
            <person name="Steindorff A."/>
            <person name="Hensen N."/>
            <person name="Bonometti L."/>
            <person name="Westerberg I."/>
            <person name="Brannstrom I.O."/>
            <person name="Guillou S."/>
            <person name="Cros-Aarteil S."/>
            <person name="Calhoun S."/>
            <person name="Haridas S."/>
            <person name="Kuo A."/>
            <person name="Mondo S."/>
            <person name="Pangilinan J."/>
            <person name="Riley R."/>
            <person name="Labutti K."/>
            <person name="Andreopoulos B."/>
            <person name="Lipzen A."/>
            <person name="Chen C."/>
            <person name="Yanf M."/>
            <person name="Daum C."/>
            <person name="Ng V."/>
            <person name="Clum A."/>
            <person name="Ohm R."/>
            <person name="Martin F."/>
            <person name="Silar P."/>
            <person name="Natvig D."/>
            <person name="Lalanne C."/>
            <person name="Gautier V."/>
            <person name="Ament-Velasquez S.L."/>
            <person name="Kruys A."/>
            <person name="Hutchinson M.I."/>
            <person name="Powell A.J."/>
            <person name="Barry K."/>
            <person name="Miller A.N."/>
            <person name="Grigoriev I.V."/>
            <person name="Debuchy R."/>
            <person name="Gladieux P."/>
            <person name="Thoren M.H."/>
            <person name="Johannesson H."/>
        </authorList>
    </citation>
    <scope>NUCLEOTIDE SEQUENCE</scope>
    <source>
        <strain evidence="2">CBS 892.96</strain>
    </source>
</reference>